<organism evidence="3 4">
    <name type="scientific">Gimesia algae</name>
    <dbReference type="NCBI Taxonomy" id="2527971"/>
    <lineage>
        <taxon>Bacteria</taxon>
        <taxon>Pseudomonadati</taxon>
        <taxon>Planctomycetota</taxon>
        <taxon>Planctomycetia</taxon>
        <taxon>Planctomycetales</taxon>
        <taxon>Planctomycetaceae</taxon>
        <taxon>Gimesia</taxon>
    </lineage>
</organism>
<accession>A0A517V6X0</accession>
<dbReference type="Proteomes" id="UP000316855">
    <property type="component" value="Chromosome"/>
</dbReference>
<dbReference type="Pfam" id="PF02861">
    <property type="entry name" value="Clp_N"/>
    <property type="match status" value="1"/>
</dbReference>
<dbReference type="KEGG" id="gax:Pan161_03620"/>
<protein>
    <submittedName>
        <fullName evidence="3">Negative regulator of genetic competence ClpC/MecB</fullName>
    </submittedName>
</protein>
<gene>
    <name evidence="3" type="primary">clpC_1</name>
    <name evidence="3" type="ORF">Pan161_03620</name>
</gene>
<dbReference type="AlphaFoldDB" id="A0A517V6X0"/>
<proteinExistence type="predicted"/>
<evidence type="ECO:0000256" key="1">
    <source>
        <dbReference type="PROSITE-ProRule" id="PRU01251"/>
    </source>
</evidence>
<dbReference type="Gene3D" id="1.10.1780.10">
    <property type="entry name" value="Clp, N-terminal domain"/>
    <property type="match status" value="1"/>
</dbReference>
<dbReference type="PROSITE" id="PS51903">
    <property type="entry name" value="CLP_R"/>
    <property type="match status" value="1"/>
</dbReference>
<sequence length="179" mass="20007">MKVKCKMKSDILPTDRSYKVLAIAREVALSEGCETILPIHILHGLLLEHDGIAGKILTDAGVPVSNKLREENKSSHDRNNFVEADYENQRMCGIREVPLLSGTAKLVYERATQEGKDLFQKLQHTACPYLGTEHLLLALLSIPETSAYQYLESKLNENGLKPKHLREAIYDLVGVPGEK</sequence>
<evidence type="ECO:0000313" key="4">
    <source>
        <dbReference type="Proteomes" id="UP000316855"/>
    </source>
</evidence>
<keyword evidence="4" id="KW-1185">Reference proteome</keyword>
<evidence type="ECO:0000313" key="3">
    <source>
        <dbReference type="EMBL" id="QDT88744.1"/>
    </source>
</evidence>
<dbReference type="InterPro" id="IPR004176">
    <property type="entry name" value="Clp_R_N"/>
</dbReference>
<dbReference type="EMBL" id="CP036343">
    <property type="protein sequence ID" value="QDT88744.1"/>
    <property type="molecule type" value="Genomic_DNA"/>
</dbReference>
<feature type="domain" description="Clp R" evidence="2">
    <location>
        <begin position="9"/>
        <end position="175"/>
    </location>
</feature>
<dbReference type="SUPFAM" id="SSF81923">
    <property type="entry name" value="Double Clp-N motif"/>
    <property type="match status" value="1"/>
</dbReference>
<keyword evidence="1" id="KW-0677">Repeat</keyword>
<dbReference type="InterPro" id="IPR036628">
    <property type="entry name" value="Clp_N_dom_sf"/>
</dbReference>
<name>A0A517V6X0_9PLAN</name>
<evidence type="ECO:0000259" key="2">
    <source>
        <dbReference type="PROSITE" id="PS51903"/>
    </source>
</evidence>
<reference evidence="3 4" key="1">
    <citation type="submission" date="2019-02" db="EMBL/GenBank/DDBJ databases">
        <title>Deep-cultivation of Planctomycetes and their phenomic and genomic characterization uncovers novel biology.</title>
        <authorList>
            <person name="Wiegand S."/>
            <person name="Jogler M."/>
            <person name="Boedeker C."/>
            <person name="Pinto D."/>
            <person name="Vollmers J."/>
            <person name="Rivas-Marin E."/>
            <person name="Kohn T."/>
            <person name="Peeters S.H."/>
            <person name="Heuer A."/>
            <person name="Rast P."/>
            <person name="Oberbeckmann S."/>
            <person name="Bunk B."/>
            <person name="Jeske O."/>
            <person name="Meyerdierks A."/>
            <person name="Storesund J.E."/>
            <person name="Kallscheuer N."/>
            <person name="Luecker S."/>
            <person name="Lage O.M."/>
            <person name="Pohl T."/>
            <person name="Merkel B.J."/>
            <person name="Hornburger P."/>
            <person name="Mueller R.-W."/>
            <person name="Bruemmer F."/>
            <person name="Labrenz M."/>
            <person name="Spormann A.M."/>
            <person name="Op den Camp H."/>
            <person name="Overmann J."/>
            <person name="Amann R."/>
            <person name="Jetten M.S.M."/>
            <person name="Mascher T."/>
            <person name="Medema M.H."/>
            <person name="Devos D.P."/>
            <person name="Kaster A.-K."/>
            <person name="Ovreas L."/>
            <person name="Rohde M."/>
            <person name="Galperin M.Y."/>
            <person name="Jogler C."/>
        </authorList>
    </citation>
    <scope>NUCLEOTIDE SEQUENCE [LARGE SCALE GENOMIC DNA]</scope>
    <source>
        <strain evidence="3 4">Pan161</strain>
    </source>
</reference>